<dbReference type="OrthoDB" id="768204at2759"/>
<name>A0A843THH4_COLES</name>
<comment type="caution">
    <text evidence="6">The sequence shown here is derived from an EMBL/GenBank/DDBJ whole genome shotgun (WGS) entry which is preliminary data.</text>
</comment>
<gene>
    <name evidence="6" type="ORF">Taro_002551</name>
</gene>
<accession>A0A843THH4</accession>
<sequence length="234" mass="25181">MDTDQPEWKKWAFFSGPYWDPLLLRFEGPSGRGPRRGSRCGEAAFGVAMLGAAAAQRLAATPFFVFPRSPSSSSSLQSRHRSACWPKASHDRDFPPASRIFVRMPSYVLRSGSPSFRVLAGLGGGVGVDESSVGAPVIFIGVDEAMGLGGLNIPGVKSVKLARDGDAKKSKGYGFVQYSCQDDAILAMEHMDGKIIDGRAVFVEIAKPIDNKFAGYPISSGPPQQNQDPRRLSD</sequence>
<dbReference type="Gene3D" id="3.30.70.330">
    <property type="match status" value="1"/>
</dbReference>
<dbReference type="PANTHER" id="PTHR13952">
    <property type="entry name" value="U1 SMALL NUCLEAR RIBONUCLEOPROTEIN 70 KD"/>
    <property type="match status" value="1"/>
</dbReference>
<dbReference type="InterPro" id="IPR051183">
    <property type="entry name" value="U1_U11-U12_snRNP_70-35kDa"/>
</dbReference>
<dbReference type="CDD" id="cd00590">
    <property type="entry name" value="RRM_SF"/>
    <property type="match status" value="1"/>
</dbReference>
<dbReference type="InterPro" id="IPR012677">
    <property type="entry name" value="Nucleotide-bd_a/b_plait_sf"/>
</dbReference>
<dbReference type="InterPro" id="IPR035979">
    <property type="entry name" value="RBD_domain_sf"/>
</dbReference>
<proteinExistence type="predicted"/>
<evidence type="ECO:0000259" key="5">
    <source>
        <dbReference type="PROSITE" id="PS50102"/>
    </source>
</evidence>
<feature type="domain" description="RRM" evidence="5">
    <location>
        <begin position="156"/>
        <end position="208"/>
    </location>
</feature>
<dbReference type="GO" id="GO:0005685">
    <property type="term" value="C:U1 snRNP"/>
    <property type="evidence" value="ECO:0007669"/>
    <property type="project" value="TreeGrafter"/>
</dbReference>
<dbReference type="PROSITE" id="PS50102">
    <property type="entry name" value="RRM"/>
    <property type="match status" value="1"/>
</dbReference>
<evidence type="ECO:0000313" key="6">
    <source>
        <dbReference type="EMBL" id="MQL70261.1"/>
    </source>
</evidence>
<dbReference type="GO" id="GO:0071004">
    <property type="term" value="C:U2-type prespliceosome"/>
    <property type="evidence" value="ECO:0007669"/>
    <property type="project" value="TreeGrafter"/>
</dbReference>
<evidence type="ECO:0000256" key="1">
    <source>
        <dbReference type="ARBA" id="ARBA00004123"/>
    </source>
</evidence>
<comment type="subcellular location">
    <subcellularLocation>
        <location evidence="1">Nucleus</location>
    </subcellularLocation>
</comment>
<dbReference type="EMBL" id="NMUH01000061">
    <property type="protein sequence ID" value="MQL70261.1"/>
    <property type="molecule type" value="Genomic_DNA"/>
</dbReference>
<dbReference type="AlphaFoldDB" id="A0A843THH4"/>
<dbReference type="GO" id="GO:0071011">
    <property type="term" value="C:precatalytic spliceosome"/>
    <property type="evidence" value="ECO:0007669"/>
    <property type="project" value="TreeGrafter"/>
</dbReference>
<protein>
    <recommendedName>
        <fullName evidence="5">RRM domain-containing protein</fullName>
    </recommendedName>
</protein>
<dbReference type="InterPro" id="IPR000504">
    <property type="entry name" value="RRM_dom"/>
</dbReference>
<evidence type="ECO:0000256" key="3">
    <source>
        <dbReference type="PROSITE-ProRule" id="PRU00176"/>
    </source>
</evidence>
<evidence type="ECO:0000256" key="4">
    <source>
        <dbReference type="SAM" id="MobiDB-lite"/>
    </source>
</evidence>
<reference evidence="6" key="1">
    <citation type="submission" date="2017-07" db="EMBL/GenBank/DDBJ databases">
        <title>Taro Niue Genome Assembly and Annotation.</title>
        <authorList>
            <person name="Atibalentja N."/>
            <person name="Keating K."/>
            <person name="Fields C.J."/>
        </authorList>
    </citation>
    <scope>NUCLEOTIDE SEQUENCE</scope>
    <source>
        <strain evidence="6">Niue_2</strain>
        <tissue evidence="6">Leaf</tissue>
    </source>
</reference>
<dbReference type="Proteomes" id="UP000652761">
    <property type="component" value="Unassembled WGS sequence"/>
</dbReference>
<evidence type="ECO:0000256" key="2">
    <source>
        <dbReference type="ARBA" id="ARBA00023242"/>
    </source>
</evidence>
<evidence type="ECO:0000313" key="7">
    <source>
        <dbReference type="Proteomes" id="UP000652761"/>
    </source>
</evidence>
<keyword evidence="7" id="KW-1185">Reference proteome</keyword>
<dbReference type="Pfam" id="PF00076">
    <property type="entry name" value="RRM_1"/>
    <property type="match status" value="1"/>
</dbReference>
<dbReference type="SMART" id="SM00360">
    <property type="entry name" value="RRM"/>
    <property type="match status" value="1"/>
</dbReference>
<dbReference type="GO" id="GO:0030619">
    <property type="term" value="F:U1 snRNA binding"/>
    <property type="evidence" value="ECO:0007669"/>
    <property type="project" value="TreeGrafter"/>
</dbReference>
<dbReference type="GO" id="GO:0000398">
    <property type="term" value="P:mRNA splicing, via spliceosome"/>
    <property type="evidence" value="ECO:0007669"/>
    <property type="project" value="TreeGrafter"/>
</dbReference>
<dbReference type="SUPFAM" id="SSF54928">
    <property type="entry name" value="RNA-binding domain, RBD"/>
    <property type="match status" value="1"/>
</dbReference>
<keyword evidence="2" id="KW-0539">Nucleus</keyword>
<organism evidence="6 7">
    <name type="scientific">Colocasia esculenta</name>
    <name type="common">Wild taro</name>
    <name type="synonym">Arum esculentum</name>
    <dbReference type="NCBI Taxonomy" id="4460"/>
    <lineage>
        <taxon>Eukaryota</taxon>
        <taxon>Viridiplantae</taxon>
        <taxon>Streptophyta</taxon>
        <taxon>Embryophyta</taxon>
        <taxon>Tracheophyta</taxon>
        <taxon>Spermatophyta</taxon>
        <taxon>Magnoliopsida</taxon>
        <taxon>Liliopsida</taxon>
        <taxon>Araceae</taxon>
        <taxon>Aroideae</taxon>
        <taxon>Colocasieae</taxon>
        <taxon>Colocasia</taxon>
    </lineage>
</organism>
<dbReference type="GO" id="GO:0003729">
    <property type="term" value="F:mRNA binding"/>
    <property type="evidence" value="ECO:0007669"/>
    <property type="project" value="TreeGrafter"/>
</dbReference>
<feature type="region of interest" description="Disordered" evidence="4">
    <location>
        <begin position="214"/>
        <end position="234"/>
    </location>
</feature>
<dbReference type="PANTHER" id="PTHR13952:SF19">
    <property type="entry name" value="GLYCINE-RICH RNA-BINDING PROTEIN 4, MITOCHONDRIAL ISOFORM X1"/>
    <property type="match status" value="1"/>
</dbReference>
<keyword evidence="3" id="KW-0694">RNA-binding</keyword>